<dbReference type="AlphaFoldDB" id="A0A1G9U0A0"/>
<evidence type="ECO:0000313" key="1">
    <source>
        <dbReference type="EMBL" id="SDM53490.1"/>
    </source>
</evidence>
<proteinExistence type="predicted"/>
<organism evidence="1 2">
    <name type="scientific">Romboutsia lituseburensis DSM 797</name>
    <dbReference type="NCBI Taxonomy" id="1121325"/>
    <lineage>
        <taxon>Bacteria</taxon>
        <taxon>Bacillati</taxon>
        <taxon>Bacillota</taxon>
        <taxon>Clostridia</taxon>
        <taxon>Peptostreptococcales</taxon>
        <taxon>Peptostreptococcaceae</taxon>
        <taxon>Romboutsia</taxon>
    </lineage>
</organism>
<evidence type="ECO:0000313" key="2">
    <source>
        <dbReference type="Proteomes" id="UP000199068"/>
    </source>
</evidence>
<gene>
    <name evidence="1" type="ORF">SAMN04515677_11442</name>
</gene>
<dbReference type="RefSeq" id="WP_170139133.1">
    <property type="nucleotide sequence ID" value="NZ_FNGW01000014.1"/>
</dbReference>
<reference evidence="1 2" key="1">
    <citation type="submission" date="2016-10" db="EMBL/GenBank/DDBJ databases">
        <authorList>
            <person name="de Groot N.N."/>
        </authorList>
    </citation>
    <scope>NUCLEOTIDE SEQUENCE [LARGE SCALE GENOMIC DNA]</scope>
    <source>
        <strain evidence="1 2">DSM 797</strain>
    </source>
</reference>
<dbReference type="STRING" id="1121325.SAMN04515677_11442"/>
<sequence length="55" mass="6381">MAKVWKDADEVVRATVEVPKGLWESESIMKEKPNFNKVNINLKNIDKKEGKPRIE</sequence>
<dbReference type="Proteomes" id="UP000199068">
    <property type="component" value="Unassembled WGS sequence"/>
</dbReference>
<accession>A0A1G9U0A0</accession>
<dbReference type="EMBL" id="FNGW01000014">
    <property type="protein sequence ID" value="SDM53490.1"/>
    <property type="molecule type" value="Genomic_DNA"/>
</dbReference>
<keyword evidence="2" id="KW-1185">Reference proteome</keyword>
<name>A0A1G9U0A0_9FIRM</name>
<protein>
    <submittedName>
        <fullName evidence="1">Uncharacterized protein</fullName>
    </submittedName>
</protein>